<evidence type="ECO:0000313" key="1">
    <source>
        <dbReference type="EMBL" id="OIN56652.1"/>
    </source>
</evidence>
<sequence length="64" mass="6790">MTRAGELSKRQSDNSVSLPKTASLVVRRQVVFPDVIKSGTYTLTVYSGNCVVTQTVAVTGTACP</sequence>
<name>A0A1S2VD82_9BACT</name>
<protein>
    <submittedName>
        <fullName evidence="1">Uncharacterized protein</fullName>
    </submittedName>
</protein>
<comment type="caution">
    <text evidence="1">The sequence shown here is derived from an EMBL/GenBank/DDBJ whole genome shotgun (WGS) entry which is preliminary data.</text>
</comment>
<reference evidence="1 2" key="1">
    <citation type="submission" date="2016-10" db="EMBL/GenBank/DDBJ databases">
        <title>Arsenicibacter rosenii gen. nov., sp. nov., an efficient arsenic-methylating bacterium isolated from an arsenic-contaminated paddy soil.</title>
        <authorList>
            <person name="Huang K."/>
        </authorList>
    </citation>
    <scope>NUCLEOTIDE SEQUENCE [LARGE SCALE GENOMIC DNA]</scope>
    <source>
        <strain evidence="1 2">SM-1</strain>
    </source>
</reference>
<dbReference type="AlphaFoldDB" id="A0A1S2VD82"/>
<keyword evidence="2" id="KW-1185">Reference proteome</keyword>
<dbReference type="EMBL" id="MORL01000020">
    <property type="protein sequence ID" value="OIN56652.1"/>
    <property type="molecule type" value="Genomic_DNA"/>
</dbReference>
<accession>A0A1S2VD82</accession>
<proteinExistence type="predicted"/>
<dbReference type="Proteomes" id="UP000181790">
    <property type="component" value="Unassembled WGS sequence"/>
</dbReference>
<organism evidence="1 2">
    <name type="scientific">Arsenicibacter rosenii</name>
    <dbReference type="NCBI Taxonomy" id="1750698"/>
    <lineage>
        <taxon>Bacteria</taxon>
        <taxon>Pseudomonadati</taxon>
        <taxon>Bacteroidota</taxon>
        <taxon>Cytophagia</taxon>
        <taxon>Cytophagales</taxon>
        <taxon>Spirosomataceae</taxon>
        <taxon>Arsenicibacter</taxon>
    </lineage>
</organism>
<gene>
    <name evidence="1" type="ORF">BLX24_23780</name>
</gene>
<evidence type="ECO:0000313" key="2">
    <source>
        <dbReference type="Proteomes" id="UP000181790"/>
    </source>
</evidence>